<gene>
    <name evidence="1" type="ORF">DL546_001013</name>
</gene>
<protein>
    <recommendedName>
        <fullName evidence="3">Peptidase S9 prolyl oligopeptidase catalytic domain-containing protein</fullName>
    </recommendedName>
</protein>
<dbReference type="AlphaFoldDB" id="A0A420XW44"/>
<reference evidence="1 2" key="1">
    <citation type="submission" date="2018-08" db="EMBL/GenBank/DDBJ databases">
        <title>Draft genome of the lignicolous fungus Coniochaeta pulveracea.</title>
        <authorList>
            <person name="Borstlap C.J."/>
            <person name="De Witt R.N."/>
            <person name="Botha A."/>
            <person name="Volschenk H."/>
        </authorList>
    </citation>
    <scope>NUCLEOTIDE SEQUENCE [LARGE SCALE GENOMIC DNA]</scope>
    <source>
        <strain evidence="1 2">CAB683</strain>
    </source>
</reference>
<evidence type="ECO:0000313" key="2">
    <source>
        <dbReference type="Proteomes" id="UP000275385"/>
    </source>
</evidence>
<accession>A0A420XW44</accession>
<dbReference type="Proteomes" id="UP000275385">
    <property type="component" value="Unassembled WGS sequence"/>
</dbReference>
<dbReference type="Gene3D" id="3.40.50.1820">
    <property type="entry name" value="alpha/beta hydrolase"/>
    <property type="match status" value="1"/>
</dbReference>
<evidence type="ECO:0000313" key="1">
    <source>
        <dbReference type="EMBL" id="RKU39865.1"/>
    </source>
</evidence>
<dbReference type="OrthoDB" id="19653at2759"/>
<evidence type="ECO:0008006" key="3">
    <source>
        <dbReference type="Google" id="ProtNLM"/>
    </source>
</evidence>
<keyword evidence="2" id="KW-1185">Reference proteome</keyword>
<dbReference type="InterPro" id="IPR029058">
    <property type="entry name" value="AB_hydrolase_fold"/>
</dbReference>
<dbReference type="EMBL" id="QVQW01000139">
    <property type="protein sequence ID" value="RKU39865.1"/>
    <property type="molecule type" value="Genomic_DNA"/>
</dbReference>
<comment type="caution">
    <text evidence="1">The sequence shown here is derived from an EMBL/GenBank/DDBJ whole genome shotgun (WGS) entry which is preliminary data.</text>
</comment>
<proteinExistence type="predicted"/>
<name>A0A420XW44_9PEZI</name>
<sequence>MADMILQSGLKNSDFKPHAACEVPDTERKAPHRGILFYHYIQNNLFVPVLGEVDPGFEWASDPAAETRLADWPFTILLQGDKDDDVDRDVCTSVAKSLGTTKAKIFVAAGQGHRFCRESFLEDDDPGMDQVLLAVKELDRAVSDATR</sequence>
<organism evidence="1 2">
    <name type="scientific">Coniochaeta pulveracea</name>
    <dbReference type="NCBI Taxonomy" id="177199"/>
    <lineage>
        <taxon>Eukaryota</taxon>
        <taxon>Fungi</taxon>
        <taxon>Dikarya</taxon>
        <taxon>Ascomycota</taxon>
        <taxon>Pezizomycotina</taxon>
        <taxon>Sordariomycetes</taxon>
        <taxon>Sordariomycetidae</taxon>
        <taxon>Coniochaetales</taxon>
        <taxon>Coniochaetaceae</taxon>
        <taxon>Coniochaeta</taxon>
    </lineage>
</organism>